<feature type="region of interest" description="Disordered" evidence="1">
    <location>
        <begin position="1"/>
        <end position="46"/>
    </location>
</feature>
<proteinExistence type="predicted"/>
<dbReference type="EMBL" id="AP019620">
    <property type="protein sequence ID" value="BBJ42805.1"/>
    <property type="molecule type" value="Genomic_DNA"/>
</dbReference>
<evidence type="ECO:0000313" key="2">
    <source>
        <dbReference type="EMBL" id="BBJ42805.1"/>
    </source>
</evidence>
<evidence type="ECO:0000256" key="1">
    <source>
        <dbReference type="SAM" id="MobiDB-lite"/>
    </source>
</evidence>
<dbReference type="Proteomes" id="UP000463951">
    <property type="component" value="Chromosome"/>
</dbReference>
<accession>A0A499ULG1</accession>
<name>A0A499ULG1_9ACTN</name>
<evidence type="ECO:0000313" key="3">
    <source>
        <dbReference type="Proteomes" id="UP000463951"/>
    </source>
</evidence>
<protein>
    <submittedName>
        <fullName evidence="2">Uncharacterized protein</fullName>
    </submittedName>
</protein>
<reference evidence="2 3" key="1">
    <citation type="journal article" date="2020" name="Int. J. Syst. Evol. Microbiol.">
        <title>Reclassification of Streptomyces castelarensis and Streptomyces sporoclivatus as later heterotypic synonyms of Streptomyces antimycoticus.</title>
        <authorList>
            <person name="Komaki H."/>
            <person name="Tamura T."/>
        </authorList>
    </citation>
    <scope>NUCLEOTIDE SEQUENCE [LARGE SCALE GENOMIC DNA]</scope>
    <source>
        <strain evidence="2 3">NBRC 100767</strain>
    </source>
</reference>
<dbReference type="AlphaFoldDB" id="A0A499ULG1"/>
<gene>
    <name evidence="2" type="ORF">SSPO_055230</name>
</gene>
<organism evidence="2 3">
    <name type="scientific">Streptomyces antimycoticus</name>
    <dbReference type="NCBI Taxonomy" id="68175"/>
    <lineage>
        <taxon>Bacteria</taxon>
        <taxon>Bacillati</taxon>
        <taxon>Actinomycetota</taxon>
        <taxon>Actinomycetes</taxon>
        <taxon>Kitasatosporales</taxon>
        <taxon>Streptomycetaceae</taxon>
        <taxon>Streptomyces</taxon>
        <taxon>Streptomyces violaceusniger group</taxon>
    </lineage>
</organism>
<sequence length="105" mass="10483">MTAALTSAVSRIRAGGRVPTARASSSTVRHSSGAPRRVTVTASSRDTAGRAVRITAHTMPKTIGANAAQAVTTLMGGVWTPGSAAVHKAAARKAPQSSTMAATSA</sequence>